<keyword evidence="1" id="KW-0472">Membrane</keyword>
<keyword evidence="3" id="KW-1185">Reference proteome</keyword>
<evidence type="ECO:0000256" key="1">
    <source>
        <dbReference type="SAM" id="Phobius"/>
    </source>
</evidence>
<evidence type="ECO:0000313" key="2">
    <source>
        <dbReference type="EMBL" id="AUX95201.1"/>
    </source>
</evidence>
<accession>A0A2L0IKT7</accession>
<gene>
    <name evidence="2" type="ORF">C2E15_20535</name>
</gene>
<dbReference type="RefSeq" id="WP_104958914.1">
    <property type="nucleotide sequence ID" value="NZ_CP026377.1"/>
</dbReference>
<reference evidence="2 3" key="1">
    <citation type="submission" date="2018-01" db="EMBL/GenBank/DDBJ databases">
        <title>Complete and assembled Genome of Pantoea gaviniae DSM22758T.</title>
        <authorList>
            <person name="Stevens M.J.A."/>
            <person name="Zurfluh K."/>
            <person name="Stephan R."/>
        </authorList>
    </citation>
    <scope>NUCLEOTIDE SEQUENCE [LARGE SCALE GENOMIC DNA]</scope>
    <source>
        <strain evidence="2 3">DSM 22758</strain>
    </source>
</reference>
<dbReference type="Proteomes" id="UP000238365">
    <property type="component" value="Chromosome"/>
</dbReference>
<evidence type="ECO:0008006" key="4">
    <source>
        <dbReference type="Google" id="ProtNLM"/>
    </source>
</evidence>
<proteinExistence type="predicted"/>
<protein>
    <recommendedName>
        <fullName evidence="4">Colicin V synthesis protein</fullName>
    </recommendedName>
</protein>
<sequence length="109" mass="10673">MRELNCNEVVKVSGGYGDNALFNLIEAAVCSVGGAVLGSWTLAIMGGRGASSSDVIGIGGGFTALIGMIGGALLGAAVGAIGGPYVGYENGKVIAAELLLDVMRGKPGS</sequence>
<feature type="transmembrane region" description="Helical" evidence="1">
    <location>
        <begin position="20"/>
        <end position="43"/>
    </location>
</feature>
<organism evidence="2 3">
    <name type="scientific">Mixta gaviniae</name>
    <dbReference type="NCBI Taxonomy" id="665914"/>
    <lineage>
        <taxon>Bacteria</taxon>
        <taxon>Pseudomonadati</taxon>
        <taxon>Pseudomonadota</taxon>
        <taxon>Gammaproteobacteria</taxon>
        <taxon>Enterobacterales</taxon>
        <taxon>Erwiniaceae</taxon>
        <taxon>Mixta</taxon>
    </lineage>
</organism>
<name>A0A2L0IKT7_9GAMM</name>
<keyword evidence="1" id="KW-0812">Transmembrane</keyword>
<dbReference type="EMBL" id="CP026377">
    <property type="protein sequence ID" value="AUX95201.1"/>
    <property type="molecule type" value="Genomic_DNA"/>
</dbReference>
<dbReference type="KEGG" id="pgz:C2E15_20535"/>
<dbReference type="AlphaFoldDB" id="A0A2L0IKT7"/>
<feature type="transmembrane region" description="Helical" evidence="1">
    <location>
        <begin position="55"/>
        <end position="81"/>
    </location>
</feature>
<evidence type="ECO:0000313" key="3">
    <source>
        <dbReference type="Proteomes" id="UP000238365"/>
    </source>
</evidence>
<keyword evidence="1" id="KW-1133">Transmembrane helix</keyword>